<gene>
    <name evidence="2" type="ORF">DW811_05185</name>
</gene>
<reference evidence="2 3" key="1">
    <citation type="submission" date="2018-08" db="EMBL/GenBank/DDBJ databases">
        <title>A genome reference for cultivated species of the human gut microbiota.</title>
        <authorList>
            <person name="Zou Y."/>
            <person name="Xue W."/>
            <person name="Luo G."/>
        </authorList>
    </citation>
    <scope>NUCLEOTIDE SEQUENCE [LARGE SCALE GENOMIC DNA]</scope>
    <source>
        <strain evidence="2 3">AM32-2AC</strain>
    </source>
</reference>
<name>A0A414DGV8_9FIRM</name>
<feature type="domain" description="HTH cro/C1-type" evidence="1">
    <location>
        <begin position="79"/>
        <end position="103"/>
    </location>
</feature>
<evidence type="ECO:0000259" key="1">
    <source>
        <dbReference type="Pfam" id="PF13443"/>
    </source>
</evidence>
<dbReference type="Pfam" id="PF13443">
    <property type="entry name" value="HTH_26"/>
    <property type="match status" value="1"/>
</dbReference>
<protein>
    <submittedName>
        <fullName evidence="2">XRE family transcriptional regulator</fullName>
    </submittedName>
</protein>
<dbReference type="AlphaFoldDB" id="A0A414DGV8"/>
<dbReference type="InterPro" id="IPR001387">
    <property type="entry name" value="Cro/C1-type_HTH"/>
</dbReference>
<accession>A0A414DGV8</accession>
<dbReference type="EMBL" id="QSIS01000004">
    <property type="protein sequence ID" value="RHD09906.1"/>
    <property type="molecule type" value="Genomic_DNA"/>
</dbReference>
<sequence>MYICMEKMLMINYNKLMQKLKDKGITTYIIRQKGLIPQGILTKMKMCSGDSWEDIENNIKEYNEKPENVEKGRVFAGGDVSTKTIEDICQLLQCQPQDLIEWKVDLKPELSYENRYKNAK</sequence>
<organism evidence="2 3">
    <name type="scientific">Lachnospira eligens</name>
    <dbReference type="NCBI Taxonomy" id="39485"/>
    <lineage>
        <taxon>Bacteria</taxon>
        <taxon>Bacillati</taxon>
        <taxon>Bacillota</taxon>
        <taxon>Clostridia</taxon>
        <taxon>Lachnospirales</taxon>
        <taxon>Lachnospiraceae</taxon>
        <taxon>Lachnospira</taxon>
    </lineage>
</organism>
<dbReference type="Proteomes" id="UP000284794">
    <property type="component" value="Unassembled WGS sequence"/>
</dbReference>
<evidence type="ECO:0000313" key="2">
    <source>
        <dbReference type="EMBL" id="RHD09906.1"/>
    </source>
</evidence>
<evidence type="ECO:0000313" key="3">
    <source>
        <dbReference type="Proteomes" id="UP000284794"/>
    </source>
</evidence>
<comment type="caution">
    <text evidence="2">The sequence shown here is derived from an EMBL/GenBank/DDBJ whole genome shotgun (WGS) entry which is preliminary data.</text>
</comment>
<proteinExistence type="predicted"/>